<dbReference type="EMBL" id="GL985066">
    <property type="protein sequence ID" value="EGR48146.1"/>
    <property type="molecule type" value="Genomic_DNA"/>
</dbReference>
<proteinExistence type="predicted"/>
<feature type="region of interest" description="Disordered" evidence="1">
    <location>
        <begin position="1"/>
        <end position="27"/>
    </location>
</feature>
<dbReference type="HOGENOM" id="CLU_1408950_0_0_1"/>
<evidence type="ECO:0000313" key="2">
    <source>
        <dbReference type="EMBL" id="EGR48146.1"/>
    </source>
</evidence>
<dbReference type="KEGG" id="tre:TRIREDRAFT_108345"/>
<dbReference type="GeneID" id="18481646"/>
<gene>
    <name evidence="2" type="ORF">TRIREDRAFT_108345</name>
</gene>
<feature type="compositionally biased region" description="Polar residues" evidence="1">
    <location>
        <begin position="1"/>
        <end position="22"/>
    </location>
</feature>
<dbReference type="RefSeq" id="XP_006966184.1">
    <property type="nucleotide sequence ID" value="XM_006966122.1"/>
</dbReference>
<name>G0RLJ1_HYPJQ</name>
<evidence type="ECO:0000313" key="3">
    <source>
        <dbReference type="Proteomes" id="UP000008984"/>
    </source>
</evidence>
<dbReference type="Proteomes" id="UP000008984">
    <property type="component" value="Unassembled WGS sequence"/>
</dbReference>
<sequence>MASSSPNGLNTPGATDSHTPRASNVVGDNAAPTFAEIRVNGATFTCGRHPPFVIRRYISERQRPLGYKRPLSASVARERMRAKLSEFDARFNSARAYDHFCEPASHSTFYYPHEDVLDIVAPWLYPYGEDDDVGETHYNYGPVLFCFINRKAGTSRGDGTLPCLPRILEMTECHSLAHTTIGSGKLGVPSAPP</sequence>
<dbReference type="AlphaFoldDB" id="G0RLJ1"/>
<dbReference type="OrthoDB" id="4900063at2759"/>
<organism evidence="3">
    <name type="scientific">Hypocrea jecorina (strain QM6a)</name>
    <name type="common">Trichoderma reesei</name>
    <dbReference type="NCBI Taxonomy" id="431241"/>
    <lineage>
        <taxon>Eukaryota</taxon>
        <taxon>Fungi</taxon>
        <taxon>Dikarya</taxon>
        <taxon>Ascomycota</taxon>
        <taxon>Pezizomycotina</taxon>
        <taxon>Sordariomycetes</taxon>
        <taxon>Hypocreomycetidae</taxon>
        <taxon>Hypocreales</taxon>
        <taxon>Hypocreaceae</taxon>
        <taxon>Trichoderma</taxon>
    </lineage>
</organism>
<accession>G0RLJ1</accession>
<keyword evidence="3" id="KW-1185">Reference proteome</keyword>
<evidence type="ECO:0000256" key="1">
    <source>
        <dbReference type="SAM" id="MobiDB-lite"/>
    </source>
</evidence>
<dbReference type="VEuPathDB" id="FungiDB:TRIREDRAFT_108345"/>
<reference evidence="2 3" key="1">
    <citation type="journal article" date="2008" name="Nat. Biotechnol.">
        <title>Genome sequencing and analysis of the biomass-degrading fungus Trichoderma reesei (syn. Hypocrea jecorina).</title>
        <authorList>
            <person name="Martinez D."/>
            <person name="Berka R.M."/>
            <person name="Henrissat B."/>
            <person name="Saloheimo M."/>
            <person name="Arvas M."/>
            <person name="Baker S.E."/>
            <person name="Chapman J."/>
            <person name="Chertkov O."/>
            <person name="Coutinho P.M."/>
            <person name="Cullen D."/>
            <person name="Danchin E.G."/>
            <person name="Grigoriev I.V."/>
            <person name="Harris P."/>
            <person name="Jackson M."/>
            <person name="Kubicek C.P."/>
            <person name="Han C.S."/>
            <person name="Ho I."/>
            <person name="Larrondo L.F."/>
            <person name="de Leon A.L."/>
            <person name="Magnuson J.K."/>
            <person name="Merino S."/>
            <person name="Misra M."/>
            <person name="Nelson B."/>
            <person name="Putnam N."/>
            <person name="Robbertse B."/>
            <person name="Salamov A.A."/>
            <person name="Schmoll M."/>
            <person name="Terry A."/>
            <person name="Thayer N."/>
            <person name="Westerholm-Parvinen A."/>
            <person name="Schoch C.L."/>
            <person name="Yao J."/>
            <person name="Barabote R."/>
            <person name="Nelson M.A."/>
            <person name="Detter C."/>
            <person name="Bruce D."/>
            <person name="Kuske C.R."/>
            <person name="Xie G."/>
            <person name="Richardson P."/>
            <person name="Rokhsar D.S."/>
            <person name="Lucas S.M."/>
            <person name="Rubin E.M."/>
            <person name="Dunn-Coleman N."/>
            <person name="Ward M."/>
            <person name="Brettin T.S."/>
        </authorList>
    </citation>
    <scope>NUCLEOTIDE SEQUENCE [LARGE SCALE GENOMIC DNA]</scope>
    <source>
        <strain evidence="2 3">QM6a</strain>
    </source>
</reference>
<protein>
    <submittedName>
        <fullName evidence="2">Predicted protein</fullName>
    </submittedName>
</protein>